<dbReference type="Proteomes" id="UP000295247">
    <property type="component" value="Unassembled WGS sequence"/>
</dbReference>
<dbReference type="EMBL" id="SMDC01000007">
    <property type="protein sequence ID" value="TCW35172.1"/>
    <property type="molecule type" value="Genomic_DNA"/>
</dbReference>
<comment type="caution">
    <text evidence="3">The sequence shown here is derived from an EMBL/GenBank/DDBJ whole genome shotgun (WGS) entry which is preliminary data.</text>
</comment>
<sequence length="1013" mass="113559">MERLVKCLSQAHHIERIPRRMQPCRRPVLLILADRSEHLVPYWRDQEALIEQLAHEAPHNSLRLAPVHETRDPPRVDEPGAASALPSGSLVLLLGDLGCLRGRDRMRERQWLAYARHLRQAGVTPLALLPCAPRRCPATLRQAWKALPWEQPRAKTTPASSSPSTSPLEQLLPLLAAAIRLEPGFVRAARYLLPEGRRDAGLESDVWQHPHICSTHSDAASWDPTQLNRWRARFDVLDPPTRERLLTLQKTWRMHLPGEIWFEELLSLPPSTRQLEAVRADASLAEHFYIQLSAEARSEDAAALSKGAPSWYQRSRRRLSDHAYNGQVGQALHQLTAHWDPEDPEYRDKPGYDPRYGRSNPQEEWRCAVRQIGPHLNVSRERVAVSSGSPLGELHTGNGEIKVERYDKRPLGFWENGAPPPPWATDWGWDVYGAWVEFAIEDKTGQPVTQRMRWIEPGRFWMGSPVGEPERRNNEGPRHEVTIQEGFWLFETACTQALWEAVTGENPSRFQGPERPVEQVSWNQVQGFIETINARLPGLALSLPSEAQWEYACRAGSDTAFSFGETITPEQVNYAGNHQGTVPVKALPPNGWGLYQMHGNVDEWVQDAWHSTYKGAPKDGSAWESAESGALRVIRGGGWSSAARFCRSAYRDRDRPDDRSSNLGFRCARVQVRESGTPEAERVELARPGPRSGSGRGEMAPSRAAGQGHVKPQLLRLDIAASDSAELPDASGLEIRSDREVLRLQRCAKPAWASAMGRDRFGLWAEIPIEPVSPNKAPQAVPENVSKPVIQRLRWIPPGRFLMGSPEDEPGRWGTEGPQHSVTVGQGFWLFDTPCTQALWVALGLENPSRFQDPALPVEQVSWDEVQQEFLPALNERIPGFILPSEAQWEYACRAGSDTAFSFGETITPEQANYGRSQKETIPVKALAPNGWGLYQMHGNVDEWVQDAWHGTYEGAPKDGSAWESAEPGASRVIRGGSWDVTAGSCRSAFRLRYGPGRRYNNLGFRCARVQVL</sequence>
<reference evidence="3 4" key="1">
    <citation type="submission" date="2019-03" db="EMBL/GenBank/DDBJ databases">
        <title>Genomic Encyclopedia of Type Strains, Phase IV (KMG-IV): sequencing the most valuable type-strain genomes for metagenomic binning, comparative biology and taxonomic classification.</title>
        <authorList>
            <person name="Goeker M."/>
        </authorList>
    </citation>
    <scope>NUCLEOTIDE SEQUENCE [LARGE SCALE GENOMIC DNA]</scope>
    <source>
        <strain evidence="3 4">DSM 203</strain>
    </source>
</reference>
<feature type="domain" description="Sulfatase-modifying factor enzyme-like" evidence="2">
    <location>
        <begin position="795"/>
        <end position="1009"/>
    </location>
</feature>
<dbReference type="Gene3D" id="3.90.1580.10">
    <property type="entry name" value="paralog of FGE (formylglycine-generating enzyme)"/>
    <property type="match status" value="2"/>
</dbReference>
<dbReference type="InterPro" id="IPR051043">
    <property type="entry name" value="Sulfatase_Mod_Factor_Kinase"/>
</dbReference>
<organism evidence="3 4">
    <name type="scientific">Marichromatium gracile</name>
    <name type="common">Chromatium gracile</name>
    <dbReference type="NCBI Taxonomy" id="1048"/>
    <lineage>
        <taxon>Bacteria</taxon>
        <taxon>Pseudomonadati</taxon>
        <taxon>Pseudomonadota</taxon>
        <taxon>Gammaproteobacteria</taxon>
        <taxon>Chromatiales</taxon>
        <taxon>Chromatiaceae</taxon>
        <taxon>Marichromatium</taxon>
    </lineage>
</organism>
<proteinExistence type="predicted"/>
<dbReference type="AlphaFoldDB" id="A0A4R4A8G9"/>
<evidence type="ECO:0000256" key="1">
    <source>
        <dbReference type="SAM" id="MobiDB-lite"/>
    </source>
</evidence>
<accession>A0A4R4A8G9</accession>
<evidence type="ECO:0000259" key="2">
    <source>
        <dbReference type="Pfam" id="PF03781"/>
    </source>
</evidence>
<name>A0A4R4A8G9_MARGR</name>
<dbReference type="GO" id="GO:0120147">
    <property type="term" value="F:formylglycine-generating oxidase activity"/>
    <property type="evidence" value="ECO:0007669"/>
    <property type="project" value="TreeGrafter"/>
</dbReference>
<dbReference type="Pfam" id="PF03781">
    <property type="entry name" value="FGE-sulfatase"/>
    <property type="match status" value="2"/>
</dbReference>
<gene>
    <name evidence="3" type="ORF">EDC29_107115</name>
</gene>
<dbReference type="PANTHER" id="PTHR23150:SF19">
    <property type="entry name" value="FORMYLGLYCINE-GENERATING ENZYME"/>
    <property type="match status" value="1"/>
</dbReference>
<evidence type="ECO:0000313" key="4">
    <source>
        <dbReference type="Proteomes" id="UP000295247"/>
    </source>
</evidence>
<dbReference type="InterPro" id="IPR042095">
    <property type="entry name" value="SUMF_sf"/>
</dbReference>
<feature type="domain" description="Sulfatase-modifying factor enzyme-like" evidence="2">
    <location>
        <begin position="451"/>
        <end position="669"/>
    </location>
</feature>
<protein>
    <submittedName>
        <fullName evidence="3">Formylglycine-generating enzyme required for sulfatase activity</fullName>
    </submittedName>
</protein>
<dbReference type="InterPro" id="IPR016187">
    <property type="entry name" value="CTDL_fold"/>
</dbReference>
<dbReference type="SUPFAM" id="SSF56436">
    <property type="entry name" value="C-type lectin-like"/>
    <property type="match status" value="2"/>
</dbReference>
<dbReference type="InterPro" id="IPR005532">
    <property type="entry name" value="SUMF_dom"/>
</dbReference>
<evidence type="ECO:0000313" key="3">
    <source>
        <dbReference type="EMBL" id="TCW35172.1"/>
    </source>
</evidence>
<dbReference type="PANTHER" id="PTHR23150">
    <property type="entry name" value="SULFATASE MODIFYING FACTOR 1, 2"/>
    <property type="match status" value="1"/>
</dbReference>
<feature type="region of interest" description="Disordered" evidence="1">
    <location>
        <begin position="676"/>
        <end position="710"/>
    </location>
</feature>